<dbReference type="OrthoDB" id="3106950at2759"/>
<dbReference type="RefSeq" id="XP_043012481.1">
    <property type="nucleotide sequence ID" value="XM_043151386.1"/>
</dbReference>
<dbReference type="Proteomes" id="UP001049176">
    <property type="component" value="Chromosome 3"/>
</dbReference>
<feature type="transmembrane region" description="Helical" evidence="2">
    <location>
        <begin position="87"/>
        <end position="107"/>
    </location>
</feature>
<gene>
    <name evidence="3" type="ORF">E1B28_006693</name>
</gene>
<keyword evidence="2" id="KW-1133">Transmembrane helix</keyword>
<proteinExistence type="predicted"/>
<comment type="caution">
    <text evidence="3">The sequence shown here is derived from an EMBL/GenBank/DDBJ whole genome shotgun (WGS) entry which is preliminary data.</text>
</comment>
<evidence type="ECO:0000256" key="1">
    <source>
        <dbReference type="SAM" id="MobiDB-lite"/>
    </source>
</evidence>
<evidence type="ECO:0000256" key="2">
    <source>
        <dbReference type="SAM" id="Phobius"/>
    </source>
</evidence>
<sequence length="505" mass="55518">MERNAKRVVLNHARGMILFSVLNSTTQTVLQAMIIRESKKIYDDFQETCSGQGSQSRITRENIVLLLLHNFAMVMHIFALMRSSDVFDLFLFTLFGLSAGCGFTQYFRDMLNCEEPCDCSERKTRVGLETARLVLALVFLIFVGLTTFLRSSNYNPGAPVYKASVPTVLFLGVGLVILAIDAKPDPLSWPLLFLWIVFAAFSIFISIVLPVLYRHLLKGQEDNAPASKPTDDAETRSTFESNIRTLSQTLPSDPFASFAQRDSIGIHETPVALSSSSATVGEYKPDHVADLFSVIPTSRSESILPEETRSAQYSFGAETFNSAVPIRDASMDESPWAPEVGQSSRALRDSLDTTSSMGTAFIAEIGSQLSPPDNRHTPLPPNEDANEDLHVTSRHSISMQPMETFPSSLPDGDNQSMTESYLSPSVSTVPPSHSPSVSINTLSVPLYTDGPYSYRPRYDTLSSDGTCETLPSYHSRQNSHTLPDLLGRPPMPPNIGSLPALPPSY</sequence>
<evidence type="ECO:0000313" key="4">
    <source>
        <dbReference type="Proteomes" id="UP001049176"/>
    </source>
</evidence>
<dbReference type="EMBL" id="CM032183">
    <property type="protein sequence ID" value="KAG7096011.1"/>
    <property type="molecule type" value="Genomic_DNA"/>
</dbReference>
<organism evidence="3 4">
    <name type="scientific">Marasmius oreades</name>
    <name type="common">fairy-ring Marasmius</name>
    <dbReference type="NCBI Taxonomy" id="181124"/>
    <lineage>
        <taxon>Eukaryota</taxon>
        <taxon>Fungi</taxon>
        <taxon>Dikarya</taxon>
        <taxon>Basidiomycota</taxon>
        <taxon>Agaricomycotina</taxon>
        <taxon>Agaricomycetes</taxon>
        <taxon>Agaricomycetidae</taxon>
        <taxon>Agaricales</taxon>
        <taxon>Marasmiineae</taxon>
        <taxon>Marasmiaceae</taxon>
        <taxon>Marasmius</taxon>
    </lineage>
</organism>
<protein>
    <submittedName>
        <fullName evidence="3">Uncharacterized protein</fullName>
    </submittedName>
</protein>
<feature type="transmembrane region" description="Helical" evidence="2">
    <location>
        <begin position="130"/>
        <end position="149"/>
    </location>
</feature>
<feature type="region of interest" description="Disordered" evidence="1">
    <location>
        <begin position="463"/>
        <end position="505"/>
    </location>
</feature>
<feature type="region of interest" description="Disordered" evidence="1">
    <location>
        <begin position="400"/>
        <end position="437"/>
    </location>
</feature>
<dbReference type="GeneID" id="66075769"/>
<dbReference type="KEGG" id="more:E1B28_006693"/>
<feature type="transmembrane region" description="Helical" evidence="2">
    <location>
        <begin position="63"/>
        <end position="81"/>
    </location>
</feature>
<feature type="compositionally biased region" description="Polar residues" evidence="1">
    <location>
        <begin position="400"/>
        <end position="422"/>
    </location>
</feature>
<feature type="compositionally biased region" description="Polar residues" evidence="1">
    <location>
        <begin position="472"/>
        <end position="481"/>
    </location>
</feature>
<keyword evidence="2" id="KW-0812">Transmembrane</keyword>
<reference evidence="3" key="1">
    <citation type="journal article" date="2021" name="Genome Biol. Evol.">
        <title>The assembled and annotated genome of the fairy-ring fungus Marasmius oreades.</title>
        <authorList>
            <person name="Hiltunen M."/>
            <person name="Ament-Velasquez S.L."/>
            <person name="Johannesson H."/>
        </authorList>
    </citation>
    <scope>NUCLEOTIDE SEQUENCE</scope>
    <source>
        <strain evidence="3">03SP1</strain>
    </source>
</reference>
<feature type="compositionally biased region" description="Low complexity" evidence="1">
    <location>
        <begin position="423"/>
        <end position="437"/>
    </location>
</feature>
<accession>A0A9P8A9S6</accession>
<dbReference type="AlphaFoldDB" id="A0A9P8A9S6"/>
<keyword evidence="4" id="KW-1185">Reference proteome</keyword>
<keyword evidence="2" id="KW-0472">Membrane</keyword>
<feature type="transmembrane region" description="Helical" evidence="2">
    <location>
        <begin position="161"/>
        <end position="180"/>
    </location>
</feature>
<name>A0A9P8A9S6_9AGAR</name>
<feature type="region of interest" description="Disordered" evidence="1">
    <location>
        <begin position="365"/>
        <end position="387"/>
    </location>
</feature>
<feature type="transmembrane region" description="Helical" evidence="2">
    <location>
        <begin position="192"/>
        <end position="213"/>
    </location>
</feature>
<evidence type="ECO:0000313" key="3">
    <source>
        <dbReference type="EMBL" id="KAG7096011.1"/>
    </source>
</evidence>